<dbReference type="RefSeq" id="WP_311686912.1">
    <property type="nucleotide sequence ID" value="NZ_JAVRHM010000025.1"/>
</dbReference>
<dbReference type="SUPFAM" id="SSF52091">
    <property type="entry name" value="SpoIIaa-like"/>
    <property type="match status" value="1"/>
</dbReference>
<evidence type="ECO:0000313" key="2">
    <source>
        <dbReference type="Proteomes" id="UP001261624"/>
    </source>
</evidence>
<proteinExistence type="predicted"/>
<keyword evidence="2" id="KW-1185">Reference proteome</keyword>
<comment type="caution">
    <text evidence="1">The sequence shown here is derived from an EMBL/GenBank/DDBJ whole genome shotgun (WGS) entry which is preliminary data.</text>
</comment>
<gene>
    <name evidence="1" type="ORF">RM549_16775</name>
</gene>
<dbReference type="InterPro" id="IPR038396">
    <property type="entry name" value="SpoIIAA-like_sf"/>
</dbReference>
<organism evidence="1 2">
    <name type="scientific">Autumnicola patrickiae</name>
    <dbReference type="NCBI Taxonomy" id="3075591"/>
    <lineage>
        <taxon>Bacteria</taxon>
        <taxon>Pseudomonadati</taxon>
        <taxon>Bacteroidota</taxon>
        <taxon>Flavobacteriia</taxon>
        <taxon>Flavobacteriales</taxon>
        <taxon>Flavobacteriaceae</taxon>
        <taxon>Autumnicola</taxon>
    </lineage>
</organism>
<dbReference type="Gene3D" id="3.40.50.10600">
    <property type="entry name" value="SpoIIaa-like domains"/>
    <property type="match status" value="1"/>
</dbReference>
<dbReference type="EMBL" id="JAVRHM010000025">
    <property type="protein sequence ID" value="MDT0691453.1"/>
    <property type="molecule type" value="Genomic_DNA"/>
</dbReference>
<dbReference type="InterPro" id="IPR021866">
    <property type="entry name" value="SpoIIAA-like"/>
</dbReference>
<name>A0ABU3E6C2_9FLAO</name>
<reference evidence="1 2" key="1">
    <citation type="submission" date="2023-09" db="EMBL/GenBank/DDBJ databases">
        <authorList>
            <person name="Rey-Velasco X."/>
        </authorList>
    </citation>
    <scope>NUCLEOTIDE SEQUENCE [LARGE SCALE GENOMIC DNA]</scope>
    <source>
        <strain evidence="1 2">F188</strain>
    </source>
</reference>
<sequence>MVSRFELADNVVGILIESDLNVELINKVQTLILEKIDAHDEIHLFFEIRSGNEVTFKAFLNQMMFNFNNTEKFSKVAVVTDLDWIKNSMIIKDALLPTDIAHFSNKDRLNALAWISQ</sequence>
<dbReference type="InterPro" id="IPR036513">
    <property type="entry name" value="STAS_dom_sf"/>
</dbReference>
<dbReference type="Pfam" id="PF11964">
    <property type="entry name" value="SpoIIAA-like"/>
    <property type="match status" value="1"/>
</dbReference>
<evidence type="ECO:0000313" key="1">
    <source>
        <dbReference type="EMBL" id="MDT0691453.1"/>
    </source>
</evidence>
<protein>
    <submittedName>
        <fullName evidence="1">STAS/SEC14 domain-containing protein</fullName>
    </submittedName>
</protein>
<accession>A0ABU3E6C2</accession>
<dbReference type="Proteomes" id="UP001261624">
    <property type="component" value="Unassembled WGS sequence"/>
</dbReference>